<dbReference type="EMBL" id="CP086717">
    <property type="protein sequence ID" value="WOO82687.1"/>
    <property type="molecule type" value="Genomic_DNA"/>
</dbReference>
<dbReference type="FunFam" id="3.90.1490.10:FF:000001">
    <property type="entry name" value="Diphthine--ammonia ligase"/>
    <property type="match status" value="1"/>
</dbReference>
<reference evidence="12" key="1">
    <citation type="submission" date="2023-10" db="EMBL/GenBank/DDBJ databases">
        <authorList>
            <person name="Noh H."/>
        </authorList>
    </citation>
    <scope>NUCLEOTIDE SEQUENCE</scope>
    <source>
        <strain evidence="12">DUCC4014</strain>
    </source>
</reference>
<gene>
    <name evidence="12" type="primary">mug71</name>
    <name evidence="12" type="ORF">LOC62_04G006171</name>
</gene>
<name>A0AAF0YA21_9TREE</name>
<dbReference type="InterPro" id="IPR030662">
    <property type="entry name" value="DPH6/MJ0570"/>
</dbReference>
<evidence type="ECO:0000256" key="1">
    <source>
        <dbReference type="ARBA" id="ARBA00005156"/>
    </source>
</evidence>
<sequence>MAASSDELVLPGVKHKVICLVSGGKDSCFNLMHVVANGHEVVATGTLTPPPSVDELDSHMYQSVGTSMPPLIAKALGLPHFSRVIRGTAVEQGAEYGSRERGGEGSGREGDETEDLTALLKDILAAHPDATAVASGAILSNYQRLRIEHVCQRLKLTSLAYLWQSKQLPLVSSMISSGLDAILVKVAGVGLGEKHVGKSLSQLFPHLARLEAMYGAHPAGEGGEYESLTLDTPLFSHRLRIVRSEVILTDPEPSPVAYLRIDEADLVPKEGWTRPSVRELRALLGLEDPVRGREDLDEEGLELLDDIGDVQVMAGASDDSSNDGQPPRGTNDDESGVIDSVSRGQSGGSSSSSSGAPEGGVRFGRHGHWFAVTAHGHSIDGDDVGQELRRCFDAIKAKLALYNLSLPLQATHVTLLLSTMTYFPVANAAYVEHFGTSPPSRATVAVPLPEGERVRVEVVGFDDVVGNSGYKVGDRSALHVQSASYWAPANIGPYSQAVTVDGRLHIAGQIPLRPASLTLPEQPVAPGSPYPHEAALALQHTRRIIDALKDPNATGGGWQGWGEGTVAWFNKPKGAGAEGPWVSAEAYKLWAAQNNFTGAPVAFVGASELPRNALVEYQTNLHTGRKGYTGYAPEKLGVISDFEEGYHVDLKGVYSKGEARGAYWETAYAPAGLSGGRAVIFLPDTEGIQELDTFAELAEVLSRAVTLRVYHRTFISPENEPLIKKAIANGRNWTGIPVTEVRDIHGREYPLAIEVFSA</sequence>
<evidence type="ECO:0000256" key="10">
    <source>
        <dbReference type="SAM" id="MobiDB-lite"/>
    </source>
</evidence>
<comment type="catalytic activity">
    <reaction evidence="9">
        <text>diphthine-[translation elongation factor 2] + NH4(+) + ATP = diphthamide-[translation elongation factor 2] + AMP + diphosphate + H(+)</text>
        <dbReference type="Rhea" id="RHEA:19753"/>
        <dbReference type="Rhea" id="RHEA-COMP:10172"/>
        <dbReference type="Rhea" id="RHEA-COMP:10174"/>
        <dbReference type="ChEBI" id="CHEBI:15378"/>
        <dbReference type="ChEBI" id="CHEBI:16692"/>
        <dbReference type="ChEBI" id="CHEBI:28938"/>
        <dbReference type="ChEBI" id="CHEBI:30616"/>
        <dbReference type="ChEBI" id="CHEBI:33019"/>
        <dbReference type="ChEBI" id="CHEBI:82696"/>
        <dbReference type="ChEBI" id="CHEBI:456215"/>
        <dbReference type="EC" id="6.3.1.14"/>
    </reaction>
</comment>
<evidence type="ECO:0000256" key="9">
    <source>
        <dbReference type="ARBA" id="ARBA00048108"/>
    </source>
</evidence>
<dbReference type="Gene3D" id="3.40.50.620">
    <property type="entry name" value="HUPs"/>
    <property type="match status" value="1"/>
</dbReference>
<feature type="compositionally biased region" description="Basic and acidic residues" evidence="10">
    <location>
        <begin position="97"/>
        <end position="110"/>
    </location>
</feature>
<dbReference type="AlphaFoldDB" id="A0AAF0YA21"/>
<dbReference type="Gene3D" id="3.90.1490.10">
    <property type="entry name" value="putative n-type atp pyrophosphatase, domain 2"/>
    <property type="match status" value="1"/>
</dbReference>
<dbReference type="Proteomes" id="UP000827549">
    <property type="component" value="Chromosome 4"/>
</dbReference>
<keyword evidence="6" id="KW-0067">ATP-binding</keyword>
<dbReference type="GO" id="GO:0005524">
    <property type="term" value="F:ATP binding"/>
    <property type="evidence" value="ECO:0007669"/>
    <property type="project" value="UniProtKB-KW"/>
</dbReference>
<keyword evidence="13" id="KW-1185">Reference proteome</keyword>
<feature type="region of interest" description="Disordered" evidence="10">
    <location>
        <begin position="314"/>
        <end position="359"/>
    </location>
</feature>
<keyword evidence="4 12" id="KW-0436">Ligase</keyword>
<dbReference type="InterPro" id="IPR014729">
    <property type="entry name" value="Rossmann-like_a/b/a_fold"/>
</dbReference>
<dbReference type="SUPFAM" id="SSF55298">
    <property type="entry name" value="YjgF-like"/>
    <property type="match status" value="2"/>
</dbReference>
<evidence type="ECO:0000256" key="8">
    <source>
        <dbReference type="ARBA" id="ARBA00031552"/>
    </source>
</evidence>
<dbReference type="InterPro" id="IPR035959">
    <property type="entry name" value="RutC-like_sf"/>
</dbReference>
<dbReference type="FunFam" id="3.40.50.620:FF:000145">
    <property type="entry name" value="ATP-binding domain containing protein"/>
    <property type="match status" value="1"/>
</dbReference>
<dbReference type="EC" id="6.3.1.14" evidence="2"/>
<feature type="domain" description="Diphthamide synthase" evidence="11">
    <location>
        <begin position="106"/>
        <end position="245"/>
    </location>
</feature>
<evidence type="ECO:0000259" key="11">
    <source>
        <dbReference type="Pfam" id="PF01902"/>
    </source>
</evidence>
<dbReference type="GeneID" id="87809397"/>
<keyword evidence="5" id="KW-0547">Nucleotide-binding</keyword>
<dbReference type="CDD" id="cd01994">
    <property type="entry name" value="AANH_PF0828-like"/>
    <property type="match status" value="1"/>
</dbReference>
<evidence type="ECO:0000256" key="4">
    <source>
        <dbReference type="ARBA" id="ARBA00022598"/>
    </source>
</evidence>
<protein>
    <recommendedName>
        <fullName evidence="3">Diphthine--ammonia ligase</fullName>
        <ecNumber evidence="2">6.3.1.14</ecNumber>
    </recommendedName>
    <alternativeName>
        <fullName evidence="7">Diphthamide synthase</fullName>
    </alternativeName>
    <alternativeName>
        <fullName evidence="8">Diphthamide synthetase</fullName>
    </alternativeName>
</protein>
<dbReference type="NCBIfam" id="TIGR00290">
    <property type="entry name" value="MJ0570_dom"/>
    <property type="match status" value="1"/>
</dbReference>
<evidence type="ECO:0000256" key="3">
    <source>
        <dbReference type="ARBA" id="ARBA00018426"/>
    </source>
</evidence>
<comment type="pathway">
    <text evidence="1">Protein modification; peptidyl-diphthamide biosynthesis.</text>
</comment>
<evidence type="ECO:0000256" key="7">
    <source>
        <dbReference type="ARBA" id="ARBA00029814"/>
    </source>
</evidence>
<dbReference type="GO" id="GO:0017183">
    <property type="term" value="P:protein histidyl modification to diphthamide"/>
    <property type="evidence" value="ECO:0007669"/>
    <property type="project" value="TreeGrafter"/>
</dbReference>
<evidence type="ECO:0000256" key="6">
    <source>
        <dbReference type="ARBA" id="ARBA00022840"/>
    </source>
</evidence>
<accession>A0AAF0YA21</accession>
<dbReference type="RefSeq" id="XP_062628719.1">
    <property type="nucleotide sequence ID" value="XM_062772735.1"/>
</dbReference>
<evidence type="ECO:0000313" key="12">
    <source>
        <dbReference type="EMBL" id="WOO82687.1"/>
    </source>
</evidence>
<feature type="domain" description="Diphthamide synthase" evidence="11">
    <location>
        <begin position="16"/>
        <end position="91"/>
    </location>
</feature>
<evidence type="ECO:0000313" key="13">
    <source>
        <dbReference type="Proteomes" id="UP000827549"/>
    </source>
</evidence>
<feature type="region of interest" description="Disordered" evidence="10">
    <location>
        <begin position="93"/>
        <end position="112"/>
    </location>
</feature>
<evidence type="ECO:0000256" key="2">
    <source>
        <dbReference type="ARBA" id="ARBA00012089"/>
    </source>
</evidence>
<dbReference type="Pfam" id="PF01902">
    <property type="entry name" value="Diphthami_syn_2"/>
    <property type="match status" value="2"/>
</dbReference>
<dbReference type="SUPFAM" id="SSF52402">
    <property type="entry name" value="Adenine nucleotide alpha hydrolases-like"/>
    <property type="match status" value="1"/>
</dbReference>
<dbReference type="PANTHER" id="PTHR12196">
    <property type="entry name" value="DOMAIN OF UNKNOWN FUNCTION 71 DUF71 -CONTAINING PROTEIN"/>
    <property type="match status" value="1"/>
</dbReference>
<dbReference type="GO" id="GO:0017178">
    <property type="term" value="F:diphthine-ammonia ligase activity"/>
    <property type="evidence" value="ECO:0007669"/>
    <property type="project" value="UniProtKB-EC"/>
</dbReference>
<proteinExistence type="predicted"/>
<dbReference type="Gene3D" id="3.30.1330.40">
    <property type="entry name" value="RutC-like"/>
    <property type="match status" value="2"/>
</dbReference>
<evidence type="ECO:0000256" key="5">
    <source>
        <dbReference type="ARBA" id="ARBA00022741"/>
    </source>
</evidence>
<feature type="compositionally biased region" description="Low complexity" evidence="10">
    <location>
        <begin position="340"/>
        <end position="356"/>
    </location>
</feature>
<organism evidence="12 13">
    <name type="scientific">Vanrija pseudolonga</name>
    <dbReference type="NCBI Taxonomy" id="143232"/>
    <lineage>
        <taxon>Eukaryota</taxon>
        <taxon>Fungi</taxon>
        <taxon>Dikarya</taxon>
        <taxon>Basidiomycota</taxon>
        <taxon>Agaricomycotina</taxon>
        <taxon>Tremellomycetes</taxon>
        <taxon>Trichosporonales</taxon>
        <taxon>Trichosporonaceae</taxon>
        <taxon>Vanrija</taxon>
    </lineage>
</organism>
<dbReference type="InterPro" id="IPR002761">
    <property type="entry name" value="Diphthami_syn_dom"/>
</dbReference>
<dbReference type="PANTHER" id="PTHR12196:SF2">
    <property type="entry name" value="DIPHTHINE--AMMONIA LIGASE"/>
    <property type="match status" value="1"/>
</dbReference>